<keyword evidence="3 5" id="KW-0378">Hydrolase</keyword>
<dbReference type="RefSeq" id="XP_013238904.1">
    <property type="nucleotide sequence ID" value="XM_013383450.1"/>
</dbReference>
<dbReference type="SUPFAM" id="SSF52141">
    <property type="entry name" value="Uracil-DNA glycosylase-like"/>
    <property type="match status" value="1"/>
</dbReference>
<accession>A0A098VU38</accession>
<dbReference type="HAMAP" id="MF_00148">
    <property type="entry name" value="UDG"/>
    <property type="match status" value="1"/>
</dbReference>
<dbReference type="InterPro" id="IPR005122">
    <property type="entry name" value="Uracil-DNA_glycosylase-like"/>
</dbReference>
<dbReference type="NCBIfam" id="NF003592">
    <property type="entry name" value="PRK05254.1-5"/>
    <property type="match status" value="1"/>
</dbReference>
<dbReference type="InterPro" id="IPR036895">
    <property type="entry name" value="Uracil-DNA_glycosylase-like_sf"/>
</dbReference>
<evidence type="ECO:0000256" key="1">
    <source>
        <dbReference type="ARBA" id="ARBA00008184"/>
    </source>
</evidence>
<keyword evidence="5" id="KW-0496">Mitochondrion</keyword>
<dbReference type="GeneID" id="25258652"/>
<evidence type="ECO:0000256" key="4">
    <source>
        <dbReference type="ARBA" id="ARBA00023204"/>
    </source>
</evidence>
<keyword evidence="4 5" id="KW-0234">DNA repair</keyword>
<keyword evidence="5" id="KW-0539">Nucleus</keyword>
<feature type="active site" description="Proton acceptor" evidence="5 6">
    <location>
        <position position="95"/>
    </location>
</feature>
<dbReference type="SMART" id="SM00987">
    <property type="entry name" value="UreE_C"/>
    <property type="match status" value="1"/>
</dbReference>
<evidence type="ECO:0000259" key="8">
    <source>
        <dbReference type="SMART" id="SM00986"/>
    </source>
</evidence>
<comment type="subcellular location">
    <subcellularLocation>
        <location evidence="5">Mitochondrion</location>
    </subcellularLocation>
    <subcellularLocation>
        <location evidence="5">Nucleus</location>
    </subcellularLocation>
</comment>
<dbReference type="OrthoDB" id="10031947at2759"/>
<comment type="similarity">
    <text evidence="1 5 7">Belongs to the uracil-DNA glycosylase (UDG) superfamily. UNG family.</text>
</comment>
<sequence>MPTLYQHYSKVQTEQPSAIGHVAHQSAVNRLILGVEASWRDILGDEFKKPYFMKLAQQLETERAKFTVYPPESQTFRWSQLTPFGSVRVVIIGQDPYHGEGQATGLAFSLAKGRPPQPSLRNIFKEVNACIATKMVFPHASLEYWATQGVLLLNTTLTVRANTPNSHAQFGWDIFTDKVIELVALHAPKRVAFMLWGVHARRKESLIRRCDGGNRHLILTASHPVSFTATRDFLGCGHFRLANEFLLAQHESPIDWAVEPGNNKHEEI</sequence>
<dbReference type="EMBL" id="JMKJ01000077">
    <property type="protein sequence ID" value="KGG52477.1"/>
    <property type="molecule type" value="Genomic_DNA"/>
</dbReference>
<keyword evidence="10" id="KW-1185">Reference proteome</keyword>
<evidence type="ECO:0000256" key="3">
    <source>
        <dbReference type="ARBA" id="ARBA00022801"/>
    </source>
</evidence>
<dbReference type="NCBIfam" id="TIGR00628">
    <property type="entry name" value="ung"/>
    <property type="match status" value="1"/>
</dbReference>
<protein>
    <recommendedName>
        <fullName evidence="5 7">Uracil-DNA glycosylase</fullName>
        <shortName evidence="5">UDG</shortName>
        <ecNumber evidence="5 7">3.2.2.27</ecNumber>
    </recommendedName>
</protein>
<evidence type="ECO:0000256" key="2">
    <source>
        <dbReference type="ARBA" id="ARBA00022763"/>
    </source>
</evidence>
<keyword evidence="2 5" id="KW-0227">DNA damage</keyword>
<name>A0A098VU38_9MICR</name>
<gene>
    <name evidence="5" type="primary">UNG1</name>
    <name evidence="9" type="ORF">DI09_16p310</name>
</gene>
<dbReference type="SMART" id="SM00986">
    <property type="entry name" value="UDG"/>
    <property type="match status" value="1"/>
</dbReference>
<dbReference type="InterPro" id="IPR002043">
    <property type="entry name" value="UDG_fam1"/>
</dbReference>
<dbReference type="PANTHER" id="PTHR11264:SF0">
    <property type="entry name" value="URACIL-DNA GLYCOSYLASE"/>
    <property type="match status" value="1"/>
</dbReference>
<dbReference type="VEuPathDB" id="MicrosporidiaDB:DI09_16p310"/>
<dbReference type="GO" id="GO:0005634">
    <property type="term" value="C:nucleus"/>
    <property type="evidence" value="ECO:0007669"/>
    <property type="project" value="UniProtKB-SubCell"/>
</dbReference>
<comment type="catalytic activity">
    <reaction evidence="5 7">
        <text>Hydrolyzes single-stranded DNA or mismatched double-stranded DNA and polynucleotides, releasing free uracil.</text>
        <dbReference type="EC" id="3.2.2.27"/>
    </reaction>
</comment>
<dbReference type="PROSITE" id="PS00130">
    <property type="entry name" value="U_DNA_GLYCOSYLASE"/>
    <property type="match status" value="1"/>
</dbReference>
<dbReference type="GO" id="GO:0097510">
    <property type="term" value="P:base-excision repair, AP site formation via deaminated base removal"/>
    <property type="evidence" value="ECO:0007669"/>
    <property type="project" value="TreeGrafter"/>
</dbReference>
<feature type="domain" description="Uracil-DNA glycosylase-like" evidence="8">
    <location>
        <begin position="80"/>
        <end position="246"/>
    </location>
</feature>
<evidence type="ECO:0000313" key="10">
    <source>
        <dbReference type="Proteomes" id="UP000029725"/>
    </source>
</evidence>
<dbReference type="PANTHER" id="PTHR11264">
    <property type="entry name" value="URACIL-DNA GLYCOSYLASE"/>
    <property type="match status" value="1"/>
</dbReference>
<organism evidence="9 10">
    <name type="scientific">Mitosporidium daphniae</name>
    <dbReference type="NCBI Taxonomy" id="1485682"/>
    <lineage>
        <taxon>Eukaryota</taxon>
        <taxon>Fungi</taxon>
        <taxon>Fungi incertae sedis</taxon>
        <taxon>Microsporidia</taxon>
        <taxon>Mitosporidium</taxon>
    </lineage>
</organism>
<evidence type="ECO:0000256" key="5">
    <source>
        <dbReference type="HAMAP-Rule" id="MF_03166"/>
    </source>
</evidence>
<dbReference type="Proteomes" id="UP000029725">
    <property type="component" value="Unassembled WGS sequence"/>
</dbReference>
<dbReference type="GO" id="GO:0005739">
    <property type="term" value="C:mitochondrion"/>
    <property type="evidence" value="ECO:0007669"/>
    <property type="project" value="UniProtKB-SubCell"/>
</dbReference>
<comment type="caution">
    <text evidence="9">The sequence shown here is derived from an EMBL/GenBank/DDBJ whole genome shotgun (WGS) entry which is preliminary data.</text>
</comment>
<proteinExistence type="inferred from homology"/>
<reference evidence="9 10" key="1">
    <citation type="submission" date="2014-04" db="EMBL/GenBank/DDBJ databases">
        <title>A new species of microsporidia sheds light on the evolution of extreme parasitism.</title>
        <authorList>
            <person name="Haag K.L."/>
            <person name="James T.Y."/>
            <person name="Larsson R."/>
            <person name="Schaer T.M."/>
            <person name="Refardt D."/>
            <person name="Pombert J.-F."/>
            <person name="Ebert D."/>
        </authorList>
    </citation>
    <scope>NUCLEOTIDE SEQUENCE [LARGE SCALE GENOMIC DNA]</scope>
    <source>
        <strain evidence="9 10">UGP3</strain>
        <tissue evidence="9">Spores</tissue>
    </source>
</reference>
<comment type="function">
    <text evidence="5 7">Excises uracil residues from the DNA which can arise as a result of misincorporation of dUMP residues by DNA polymerase or due to deamination of cytosine.</text>
</comment>
<dbReference type="HOGENOM" id="CLU_032162_2_2_1"/>
<evidence type="ECO:0000256" key="7">
    <source>
        <dbReference type="RuleBase" id="RU003780"/>
    </source>
</evidence>
<dbReference type="InterPro" id="IPR018085">
    <property type="entry name" value="Ura-DNA_Glyclase_AS"/>
</dbReference>
<dbReference type="NCBIfam" id="NF003589">
    <property type="entry name" value="PRK05254.1-2"/>
    <property type="match status" value="1"/>
</dbReference>
<evidence type="ECO:0000313" key="9">
    <source>
        <dbReference type="EMBL" id="KGG52477.1"/>
    </source>
</evidence>
<dbReference type="GO" id="GO:0004844">
    <property type="term" value="F:uracil DNA N-glycosylase activity"/>
    <property type="evidence" value="ECO:0007669"/>
    <property type="project" value="UniProtKB-UniRule"/>
</dbReference>
<dbReference type="Gene3D" id="3.40.470.10">
    <property type="entry name" value="Uracil-DNA glycosylase-like domain"/>
    <property type="match status" value="1"/>
</dbReference>
<evidence type="ECO:0000256" key="6">
    <source>
        <dbReference type="PROSITE-ProRule" id="PRU10072"/>
    </source>
</evidence>
<dbReference type="CDD" id="cd10027">
    <property type="entry name" value="UDG-F1-like"/>
    <property type="match status" value="1"/>
</dbReference>
<dbReference type="Pfam" id="PF03167">
    <property type="entry name" value="UDG"/>
    <property type="match status" value="1"/>
</dbReference>
<dbReference type="EC" id="3.2.2.27" evidence="5 7"/>
<dbReference type="AlphaFoldDB" id="A0A098VU38"/>